<feature type="transmembrane region" description="Helical" evidence="1">
    <location>
        <begin position="52"/>
        <end position="69"/>
    </location>
</feature>
<keyword evidence="1" id="KW-0472">Membrane</keyword>
<gene>
    <name evidence="2" type="ORF">RM540_01770</name>
</gene>
<accession>A0ABU3BME0</accession>
<proteinExistence type="predicted"/>
<evidence type="ECO:0000256" key="1">
    <source>
        <dbReference type="SAM" id="Phobius"/>
    </source>
</evidence>
<comment type="caution">
    <text evidence="2">The sequence shown here is derived from an EMBL/GenBank/DDBJ whole genome shotgun (WGS) entry which is preliminary data.</text>
</comment>
<protein>
    <submittedName>
        <fullName evidence="2">Uncharacterized protein</fullName>
    </submittedName>
</protein>
<evidence type="ECO:0000313" key="3">
    <source>
        <dbReference type="Proteomes" id="UP001267426"/>
    </source>
</evidence>
<dbReference type="Proteomes" id="UP001267426">
    <property type="component" value="Unassembled WGS sequence"/>
</dbReference>
<dbReference type="RefSeq" id="WP_311661574.1">
    <property type="nucleotide sequence ID" value="NZ_JAVRHT010000002.1"/>
</dbReference>
<keyword evidence="3" id="KW-1185">Reference proteome</keyword>
<evidence type="ECO:0000313" key="2">
    <source>
        <dbReference type="EMBL" id="MDT0630462.1"/>
    </source>
</evidence>
<name>A0ABU3BME0_9BACT</name>
<reference evidence="2 3" key="1">
    <citation type="submission" date="2023-09" db="EMBL/GenBank/DDBJ databases">
        <authorList>
            <person name="Rey-Velasco X."/>
        </authorList>
    </citation>
    <scope>NUCLEOTIDE SEQUENCE [LARGE SCALE GENOMIC DNA]</scope>
    <source>
        <strain evidence="2 3">F394</strain>
    </source>
</reference>
<keyword evidence="1" id="KW-1133">Transmembrane helix</keyword>
<organism evidence="2 3">
    <name type="scientific">Rubrivirga litoralis</name>
    <dbReference type="NCBI Taxonomy" id="3075598"/>
    <lineage>
        <taxon>Bacteria</taxon>
        <taxon>Pseudomonadati</taxon>
        <taxon>Rhodothermota</taxon>
        <taxon>Rhodothermia</taxon>
        <taxon>Rhodothermales</taxon>
        <taxon>Rubricoccaceae</taxon>
        <taxon>Rubrivirga</taxon>
    </lineage>
</organism>
<sequence>MLGLKSGRMAQPRRFEYTPRFYDPEAEARRKRQLQFVRPSERRSRKTKQPQFIAVGLALAVAFYLFLNIDTIVERVSAFSGWFFTG</sequence>
<keyword evidence="1" id="KW-0812">Transmembrane</keyword>
<dbReference type="EMBL" id="JAVRHT010000002">
    <property type="protein sequence ID" value="MDT0630462.1"/>
    <property type="molecule type" value="Genomic_DNA"/>
</dbReference>